<dbReference type="InterPro" id="IPR000261">
    <property type="entry name" value="EH_dom"/>
</dbReference>
<dbReference type="PROSITE" id="PS50222">
    <property type="entry name" value="EF_HAND_2"/>
    <property type="match status" value="2"/>
</dbReference>
<dbReference type="GO" id="GO:0005509">
    <property type="term" value="F:calcium ion binding"/>
    <property type="evidence" value="ECO:0007669"/>
    <property type="project" value="InterPro"/>
</dbReference>
<dbReference type="EMBL" id="JACSEA010000014">
    <property type="protein sequence ID" value="KAF7385662.1"/>
    <property type="molecule type" value="Genomic_DNA"/>
</dbReference>
<evidence type="ECO:0000313" key="6">
    <source>
        <dbReference type="Proteomes" id="UP000614350"/>
    </source>
</evidence>
<evidence type="ECO:0000259" key="4">
    <source>
        <dbReference type="PROSITE" id="PS50222"/>
    </source>
</evidence>
<dbReference type="SMART" id="SM00027">
    <property type="entry name" value="EH"/>
    <property type="match status" value="3"/>
</dbReference>
<dbReference type="SMART" id="SM00054">
    <property type="entry name" value="EFh"/>
    <property type="match status" value="3"/>
</dbReference>
<proteinExistence type="predicted"/>
<evidence type="ECO:0000313" key="5">
    <source>
        <dbReference type="EMBL" id="KAF7385662.1"/>
    </source>
</evidence>
<feature type="domain" description="EF-hand" evidence="4">
    <location>
        <begin position="276"/>
        <end position="311"/>
    </location>
</feature>
<organism evidence="5 6">
    <name type="scientific">Vespula vulgaris</name>
    <name type="common">Yellow jacket</name>
    <name type="synonym">Wasp</name>
    <dbReference type="NCBI Taxonomy" id="7454"/>
    <lineage>
        <taxon>Eukaryota</taxon>
        <taxon>Metazoa</taxon>
        <taxon>Ecdysozoa</taxon>
        <taxon>Arthropoda</taxon>
        <taxon>Hexapoda</taxon>
        <taxon>Insecta</taxon>
        <taxon>Pterygota</taxon>
        <taxon>Neoptera</taxon>
        <taxon>Endopterygota</taxon>
        <taxon>Hymenoptera</taxon>
        <taxon>Apocrita</taxon>
        <taxon>Aculeata</taxon>
        <taxon>Vespoidea</taxon>
        <taxon>Vespidae</taxon>
        <taxon>Vespinae</taxon>
        <taxon>Vespula</taxon>
    </lineage>
</organism>
<dbReference type="AlphaFoldDB" id="A0A834JEH7"/>
<name>A0A834JEH7_VESVU</name>
<accession>A0A834JEH7</accession>
<keyword evidence="1" id="KW-0106">Calcium</keyword>
<dbReference type="GO" id="GO:0030132">
    <property type="term" value="C:clathrin coat of coated pit"/>
    <property type="evidence" value="ECO:0007669"/>
    <property type="project" value="TreeGrafter"/>
</dbReference>
<evidence type="ECO:0000259" key="3">
    <source>
        <dbReference type="PROSITE" id="PS50031"/>
    </source>
</evidence>
<dbReference type="GO" id="GO:0016197">
    <property type="term" value="P:endosomal transport"/>
    <property type="evidence" value="ECO:0007669"/>
    <property type="project" value="TreeGrafter"/>
</dbReference>
<feature type="domain" description="EH" evidence="3">
    <location>
        <begin position="134"/>
        <end position="222"/>
    </location>
</feature>
<dbReference type="GO" id="GO:0006897">
    <property type="term" value="P:endocytosis"/>
    <property type="evidence" value="ECO:0007669"/>
    <property type="project" value="TreeGrafter"/>
</dbReference>
<comment type="caution">
    <text evidence="5">The sequence shown here is derived from an EMBL/GenBank/DDBJ whole genome shotgun (WGS) entry which is preliminary data.</text>
</comment>
<feature type="domain" description="EH" evidence="3">
    <location>
        <begin position="277"/>
        <end position="366"/>
    </location>
</feature>
<dbReference type="Proteomes" id="UP000614350">
    <property type="component" value="Unassembled WGS sequence"/>
</dbReference>
<dbReference type="SUPFAM" id="SSF47473">
    <property type="entry name" value="EF-hand"/>
    <property type="match status" value="3"/>
</dbReference>
<gene>
    <name evidence="5" type="ORF">HZH66_011504</name>
</gene>
<dbReference type="FunFam" id="1.10.238.10:FF:000271">
    <property type="entry name" value="Epidermal growth factor receptor substrate 15 homolog"/>
    <property type="match status" value="1"/>
</dbReference>
<keyword evidence="6" id="KW-1185">Reference proteome</keyword>
<dbReference type="InterPro" id="IPR011992">
    <property type="entry name" value="EF-hand-dom_pair"/>
</dbReference>
<evidence type="ECO:0000256" key="2">
    <source>
        <dbReference type="SAM" id="MobiDB-lite"/>
    </source>
</evidence>
<dbReference type="InterPro" id="IPR002048">
    <property type="entry name" value="EF_hand_dom"/>
</dbReference>
<dbReference type="Pfam" id="PF12763">
    <property type="entry name" value="EH"/>
    <property type="match status" value="3"/>
</dbReference>
<evidence type="ECO:0000256" key="1">
    <source>
        <dbReference type="ARBA" id="ARBA00022837"/>
    </source>
</evidence>
<feature type="region of interest" description="Disordered" evidence="2">
    <location>
        <begin position="352"/>
        <end position="372"/>
    </location>
</feature>
<dbReference type="PANTHER" id="PTHR11216:SF176">
    <property type="entry name" value="EPIDERMAL GROWTH FACTOR RECEPTOR PATHWAY SUBSTRATE CLONE 15, ISOFORM A"/>
    <property type="match status" value="1"/>
</dbReference>
<dbReference type="InterPro" id="IPR018247">
    <property type="entry name" value="EF_Hand_1_Ca_BS"/>
</dbReference>
<dbReference type="PROSITE" id="PS50031">
    <property type="entry name" value="EH"/>
    <property type="match status" value="3"/>
</dbReference>
<dbReference type="Gene3D" id="1.10.238.10">
    <property type="entry name" value="EF-hand"/>
    <property type="match status" value="3"/>
</dbReference>
<dbReference type="PANTHER" id="PTHR11216">
    <property type="entry name" value="EH DOMAIN"/>
    <property type="match status" value="1"/>
</dbReference>
<dbReference type="GO" id="GO:0045296">
    <property type="term" value="F:cadherin binding"/>
    <property type="evidence" value="ECO:0007669"/>
    <property type="project" value="TreeGrafter"/>
</dbReference>
<protein>
    <recommendedName>
        <fullName evidence="7">Epidermal growth factor receptor substrate 15-like 1</fullName>
    </recommendedName>
</protein>
<sequence length="372" mass="40715">MAALPSPTQVAGSHTAIYEAYYNQVDPNGYGRIGAMEAARFLKKSHLSDAILSKIWDMADPQSRGSLDKSGLFVALKLCALAQAGHDLSMNNLNLELPPPKMGDIPIVQQKNVSSALPIITSINNGDWSIKPNERAKYDQLFDSLQPSNGYIPGNKVKGVLMDSKLPLDTLGKIWDLADMDKDGMLDRHEFIVAMHLVYKALEKYAIPSVLPPELMPPGKRKDISMLVSKSPIPMTVPTMTPPPIPPLPNISSGKNVSGPIDTMKCSAQPWVVSAEDQIAADKLFLQADMDMDGFVSGLEIKDVFLQSGLPQSVLARIWGLCDTCQSGKLNKEQFALAMWLIKQKLRDIDPPTTLKPEMVPPSLRKSGDLIM</sequence>
<feature type="domain" description="EH" evidence="3">
    <location>
        <begin position="14"/>
        <end position="98"/>
    </location>
</feature>
<feature type="domain" description="EF-hand" evidence="4">
    <location>
        <begin position="166"/>
        <end position="201"/>
    </location>
</feature>
<evidence type="ECO:0008006" key="7">
    <source>
        <dbReference type="Google" id="ProtNLM"/>
    </source>
</evidence>
<reference evidence="5" key="1">
    <citation type="journal article" date="2020" name="G3 (Bethesda)">
        <title>High-Quality Assemblies for Three Invasive Social Wasps from the &lt;i&gt;Vespula&lt;/i&gt; Genus.</title>
        <authorList>
            <person name="Harrop T.W.R."/>
            <person name="Guhlin J."/>
            <person name="McLaughlin G.M."/>
            <person name="Permina E."/>
            <person name="Stockwell P."/>
            <person name="Gilligan J."/>
            <person name="Le Lec M.F."/>
            <person name="Gruber M.A.M."/>
            <person name="Quinn O."/>
            <person name="Lovegrove M."/>
            <person name="Duncan E.J."/>
            <person name="Remnant E.J."/>
            <person name="Van Eeckhoven J."/>
            <person name="Graham B."/>
            <person name="Knapp R.A."/>
            <person name="Langford K.W."/>
            <person name="Kronenberg Z."/>
            <person name="Press M.O."/>
            <person name="Eacker S.M."/>
            <person name="Wilson-Rankin E.E."/>
            <person name="Purcell J."/>
            <person name="Lester P.J."/>
            <person name="Dearden P.K."/>
        </authorList>
    </citation>
    <scope>NUCLEOTIDE SEQUENCE</scope>
    <source>
        <strain evidence="5">Marl-1</strain>
    </source>
</reference>
<dbReference type="PROSITE" id="PS00018">
    <property type="entry name" value="EF_HAND_1"/>
    <property type="match status" value="2"/>
</dbReference>
<dbReference type="CDD" id="cd00052">
    <property type="entry name" value="EH"/>
    <property type="match status" value="3"/>
</dbReference>